<evidence type="ECO:0008006" key="4">
    <source>
        <dbReference type="Google" id="ProtNLM"/>
    </source>
</evidence>
<name>A0ABP7AHW8_9ACTN</name>
<accession>A0ABP7AHW8</accession>
<evidence type="ECO:0000313" key="3">
    <source>
        <dbReference type="Proteomes" id="UP001501074"/>
    </source>
</evidence>
<dbReference type="InterPro" id="IPR038312">
    <property type="entry name" value="DUF5063_sf"/>
</dbReference>
<dbReference type="EMBL" id="BAAAZO010000011">
    <property type="protein sequence ID" value="GAA3633029.1"/>
    <property type="molecule type" value="Genomic_DNA"/>
</dbReference>
<feature type="compositionally biased region" description="Basic and acidic residues" evidence="1">
    <location>
        <begin position="1"/>
        <end position="23"/>
    </location>
</feature>
<protein>
    <recommendedName>
        <fullName evidence="4">DUF5063 domain-containing protein</fullName>
    </recommendedName>
</protein>
<sequence length="244" mass="26466">MSDENEKSRRNGSDPLRPERDAFGRLTGPRGRHQASASAIPQARTRGSSSIDLTDERADEARELHQLAEETATDAQTYLNALTEVAAGSSPDTAIPVLLLAVSQILLGGARLGAITDVVPSERFEPDAGPDPDIDPLRTGLANLLDGLDEYADIVDPLTSGELIRGILSDDLADVAADLAHGLRHYRDGRVDEALWWWQFSYLSTWGVRATSALRVLQSMLGHLRLDVDTDTVANAEFEALNLD</sequence>
<proteinExistence type="predicted"/>
<evidence type="ECO:0000256" key="1">
    <source>
        <dbReference type="SAM" id="MobiDB-lite"/>
    </source>
</evidence>
<dbReference type="Pfam" id="PF16702">
    <property type="entry name" value="DUF5063"/>
    <property type="match status" value="1"/>
</dbReference>
<feature type="region of interest" description="Disordered" evidence="1">
    <location>
        <begin position="1"/>
        <end position="51"/>
    </location>
</feature>
<feature type="compositionally biased region" description="Polar residues" evidence="1">
    <location>
        <begin position="35"/>
        <end position="51"/>
    </location>
</feature>
<organism evidence="2 3">
    <name type="scientific">Kineosporia mesophila</name>
    <dbReference type="NCBI Taxonomy" id="566012"/>
    <lineage>
        <taxon>Bacteria</taxon>
        <taxon>Bacillati</taxon>
        <taxon>Actinomycetota</taxon>
        <taxon>Actinomycetes</taxon>
        <taxon>Kineosporiales</taxon>
        <taxon>Kineosporiaceae</taxon>
        <taxon>Kineosporia</taxon>
    </lineage>
</organism>
<dbReference type="RefSeq" id="WP_231483866.1">
    <property type="nucleotide sequence ID" value="NZ_BAAAZO010000011.1"/>
</dbReference>
<reference evidence="3" key="1">
    <citation type="journal article" date="2019" name="Int. J. Syst. Evol. Microbiol.">
        <title>The Global Catalogue of Microorganisms (GCM) 10K type strain sequencing project: providing services to taxonomists for standard genome sequencing and annotation.</title>
        <authorList>
            <consortium name="The Broad Institute Genomics Platform"/>
            <consortium name="The Broad Institute Genome Sequencing Center for Infectious Disease"/>
            <person name="Wu L."/>
            <person name="Ma J."/>
        </authorList>
    </citation>
    <scope>NUCLEOTIDE SEQUENCE [LARGE SCALE GENOMIC DNA]</scope>
    <source>
        <strain evidence="3">JCM 16902</strain>
    </source>
</reference>
<dbReference type="Gene3D" id="1.20.120.1550">
    <property type="entry name" value="Protein of unknown function DUF5063"/>
    <property type="match status" value="1"/>
</dbReference>
<keyword evidence="3" id="KW-1185">Reference proteome</keyword>
<comment type="caution">
    <text evidence="2">The sequence shown here is derived from an EMBL/GenBank/DDBJ whole genome shotgun (WGS) entry which is preliminary data.</text>
</comment>
<gene>
    <name evidence="2" type="ORF">GCM10022223_59220</name>
</gene>
<evidence type="ECO:0000313" key="2">
    <source>
        <dbReference type="EMBL" id="GAA3633029.1"/>
    </source>
</evidence>
<dbReference type="Proteomes" id="UP001501074">
    <property type="component" value="Unassembled WGS sequence"/>
</dbReference>
<dbReference type="InterPro" id="IPR032025">
    <property type="entry name" value="DUF5063"/>
</dbReference>